<name>A0AA88ZXD0_CLONO</name>
<dbReference type="PIRSF" id="PIRSF033729">
    <property type="entry name" value="UCP033729"/>
    <property type="match status" value="1"/>
</dbReference>
<dbReference type="InterPro" id="IPR014584">
    <property type="entry name" value="UCP033729"/>
</dbReference>
<sequence>MKKKIILFTLSCCFLIAIGVLIFGGSSKKEINPNEAIDYLKNLNSYSCEVTVHIKNSKQEIEKECKQFYNKNYGHRLDIGDKRVLIYKNNDILVRDLNNDMQYSVDKDFDDVYKLSFLEEYIGLLYTNHNVETSFKNINDREYELIDLTVPGNNRNLNRAVLYVNLEYNYPEKIILYDIKGKERVSFTYKNFVSNAEISEEVFKK</sequence>
<accession>A0AA88ZXD0</accession>
<evidence type="ECO:0000313" key="1">
    <source>
        <dbReference type="EMBL" id="KGN03367.1"/>
    </source>
</evidence>
<dbReference type="InterPro" id="IPR029046">
    <property type="entry name" value="LolA/LolB/LppX"/>
</dbReference>
<dbReference type="Proteomes" id="UP000030016">
    <property type="component" value="Unassembled WGS sequence"/>
</dbReference>
<dbReference type="RefSeq" id="WP_039248552.1">
    <property type="nucleotide sequence ID" value="NZ_JDRX01000002.1"/>
</dbReference>
<dbReference type="EMBL" id="JDRX01000002">
    <property type="protein sequence ID" value="KGN03367.1"/>
    <property type="molecule type" value="Genomic_DNA"/>
</dbReference>
<evidence type="ECO:0000313" key="2">
    <source>
        <dbReference type="Proteomes" id="UP000030016"/>
    </source>
</evidence>
<organism evidence="1 2">
    <name type="scientific">Clostridium novyi A str. 4570</name>
    <dbReference type="NCBI Taxonomy" id="1444290"/>
    <lineage>
        <taxon>Bacteria</taxon>
        <taxon>Bacillati</taxon>
        <taxon>Bacillota</taxon>
        <taxon>Clostridia</taxon>
        <taxon>Eubacteriales</taxon>
        <taxon>Clostridiaceae</taxon>
        <taxon>Clostridium</taxon>
    </lineage>
</organism>
<protein>
    <submittedName>
        <fullName evidence="1">Membrane protein</fullName>
    </submittedName>
</protein>
<proteinExistence type="predicted"/>
<dbReference type="SUPFAM" id="SSF89392">
    <property type="entry name" value="Prokaryotic lipoproteins and lipoprotein localization factors"/>
    <property type="match status" value="1"/>
</dbReference>
<reference evidence="1 2" key="1">
    <citation type="submission" date="2014-01" db="EMBL/GenBank/DDBJ databases">
        <title>Plasmidome dynamics in the species complex Clostridium novyi sensu lato converts strains of independent lineages into distinctly different pathogens.</title>
        <authorList>
            <person name="Skarin H."/>
            <person name="Segerman B."/>
        </authorList>
    </citation>
    <scope>NUCLEOTIDE SEQUENCE [LARGE SCALE GENOMIC DNA]</scope>
    <source>
        <strain evidence="1 2">4570</strain>
    </source>
</reference>
<dbReference type="AlphaFoldDB" id="A0AA88ZXD0"/>
<gene>
    <name evidence="1" type="ORF">Z969_01860</name>
</gene>
<comment type="caution">
    <text evidence="1">The sequence shown here is derived from an EMBL/GenBank/DDBJ whole genome shotgun (WGS) entry which is preliminary data.</text>
</comment>
<dbReference type="NCBIfam" id="NF041287">
    <property type="entry name" value="lipo_GerS_rel"/>
    <property type="match status" value="1"/>
</dbReference>
<dbReference type="Gene3D" id="2.50.20.10">
    <property type="entry name" value="Lipoprotein localisation LolA/LolB/LppX"/>
    <property type="match status" value="1"/>
</dbReference>